<feature type="region of interest" description="Disordered" evidence="10">
    <location>
        <begin position="1658"/>
        <end position="1679"/>
    </location>
</feature>
<dbReference type="InterPro" id="IPR036116">
    <property type="entry name" value="FN3_sf"/>
</dbReference>
<dbReference type="FunFam" id="2.120.10.80:FF:000008">
    <property type="entry name" value="host cell factor 1 isoform X1"/>
    <property type="match status" value="1"/>
</dbReference>
<feature type="region of interest" description="Disordered" evidence="10">
    <location>
        <begin position="542"/>
        <end position="568"/>
    </location>
</feature>
<dbReference type="PROSITE" id="PS50853">
    <property type="entry name" value="FN3"/>
    <property type="match status" value="1"/>
</dbReference>
<dbReference type="SUPFAM" id="SSF49265">
    <property type="entry name" value="Fibronectin type III"/>
    <property type="match status" value="1"/>
</dbReference>
<dbReference type="InterPro" id="IPR000719">
    <property type="entry name" value="Prot_kinase_dom"/>
</dbReference>
<dbReference type="Pfam" id="PF00069">
    <property type="entry name" value="Pkinase"/>
    <property type="match status" value="1"/>
</dbReference>
<feature type="region of interest" description="Disordered" evidence="10">
    <location>
        <begin position="506"/>
        <end position="525"/>
    </location>
</feature>
<dbReference type="InterPro" id="IPR003961">
    <property type="entry name" value="FN3_dom"/>
</dbReference>
<dbReference type="Gene3D" id="3.30.200.20">
    <property type="entry name" value="Phosphorylase Kinase, domain 1"/>
    <property type="match status" value="1"/>
</dbReference>
<name>A0A315V9B4_GAMAF</name>
<evidence type="ECO:0000259" key="12">
    <source>
        <dbReference type="PROSITE" id="PS50853"/>
    </source>
</evidence>
<dbReference type="InterPro" id="IPR017441">
    <property type="entry name" value="Protein_kinase_ATP_BS"/>
</dbReference>
<comment type="caution">
    <text evidence="13">The sequence shown here is derived from an EMBL/GenBank/DDBJ whole genome shotgun (WGS) entry which is preliminary data.</text>
</comment>
<dbReference type="InterPro" id="IPR043536">
    <property type="entry name" value="HCF1/2"/>
</dbReference>
<dbReference type="GO" id="GO:0005524">
    <property type="term" value="F:ATP binding"/>
    <property type="evidence" value="ECO:0007669"/>
    <property type="project" value="UniProtKB-UniRule"/>
</dbReference>
<organism evidence="13 14">
    <name type="scientific">Gambusia affinis</name>
    <name type="common">Western mosquitofish</name>
    <name type="synonym">Heterandria affinis</name>
    <dbReference type="NCBI Taxonomy" id="33528"/>
    <lineage>
        <taxon>Eukaryota</taxon>
        <taxon>Metazoa</taxon>
        <taxon>Chordata</taxon>
        <taxon>Craniata</taxon>
        <taxon>Vertebrata</taxon>
        <taxon>Euteleostomi</taxon>
        <taxon>Actinopterygii</taxon>
        <taxon>Neopterygii</taxon>
        <taxon>Teleostei</taxon>
        <taxon>Neoteleostei</taxon>
        <taxon>Acanthomorphata</taxon>
        <taxon>Ovalentaria</taxon>
        <taxon>Atherinomorphae</taxon>
        <taxon>Cyprinodontiformes</taxon>
        <taxon>Poeciliidae</taxon>
        <taxon>Poeciliinae</taxon>
        <taxon>Gambusia</taxon>
    </lineage>
</organism>
<feature type="domain" description="Fibronectin type-III" evidence="12">
    <location>
        <begin position="1985"/>
        <end position="2076"/>
    </location>
</feature>
<protein>
    <recommendedName>
        <fullName evidence="15">Protein kinase domain-containing protein</fullName>
    </recommendedName>
</protein>
<dbReference type="InterPro" id="IPR013783">
    <property type="entry name" value="Ig-like_fold"/>
</dbReference>
<feature type="region of interest" description="Disordered" evidence="10">
    <location>
        <begin position="1175"/>
        <end position="1200"/>
    </location>
</feature>
<evidence type="ECO:0000256" key="6">
    <source>
        <dbReference type="ARBA" id="ARBA00022741"/>
    </source>
</evidence>
<comment type="subcellular location">
    <subcellularLocation>
        <location evidence="2">Cytoplasm</location>
    </subcellularLocation>
    <subcellularLocation>
        <location evidence="1">Nucleus</location>
    </subcellularLocation>
</comment>
<dbReference type="GO" id="GO:0004672">
    <property type="term" value="F:protein kinase activity"/>
    <property type="evidence" value="ECO:0007669"/>
    <property type="project" value="InterPro"/>
</dbReference>
<feature type="compositionally biased region" description="Low complexity" evidence="10">
    <location>
        <begin position="1175"/>
        <end position="1188"/>
    </location>
</feature>
<dbReference type="FunFam" id="2.60.40.10:FF:000443">
    <property type="entry name" value="host cell factor 1"/>
    <property type="match status" value="1"/>
</dbReference>
<dbReference type="PROSITE" id="PS50011">
    <property type="entry name" value="PROTEIN_KINASE_DOM"/>
    <property type="match status" value="1"/>
</dbReference>
<keyword evidence="3" id="KW-0880">Kelch repeat</keyword>
<dbReference type="SUPFAM" id="SSF56112">
    <property type="entry name" value="Protein kinase-like (PK-like)"/>
    <property type="match status" value="1"/>
</dbReference>
<feature type="binding site" evidence="9">
    <location>
        <position position="186"/>
    </location>
    <ligand>
        <name>ATP</name>
        <dbReference type="ChEBI" id="CHEBI:30616"/>
    </ligand>
</feature>
<feature type="region of interest" description="Disordered" evidence="10">
    <location>
        <begin position="1905"/>
        <end position="1941"/>
    </location>
</feature>
<evidence type="ECO:0000259" key="11">
    <source>
        <dbReference type="PROSITE" id="PS50011"/>
    </source>
</evidence>
<feature type="compositionally biased region" description="Polar residues" evidence="10">
    <location>
        <begin position="615"/>
        <end position="638"/>
    </location>
</feature>
<feature type="region of interest" description="Disordered" evidence="10">
    <location>
        <begin position="1974"/>
        <end position="1998"/>
    </location>
</feature>
<keyword evidence="5" id="KW-0677">Repeat</keyword>
<dbReference type="Pfam" id="PF13854">
    <property type="entry name" value="Kelch_HCF"/>
    <property type="match status" value="3"/>
</dbReference>
<feature type="compositionally biased region" description="Low complexity" evidence="10">
    <location>
        <begin position="1755"/>
        <end position="1774"/>
    </location>
</feature>
<keyword evidence="8" id="KW-0539">Nucleus</keyword>
<evidence type="ECO:0000256" key="2">
    <source>
        <dbReference type="ARBA" id="ARBA00004496"/>
    </source>
</evidence>
<feature type="region of interest" description="Disordered" evidence="10">
    <location>
        <begin position="615"/>
        <end position="673"/>
    </location>
</feature>
<evidence type="ECO:0000313" key="13">
    <source>
        <dbReference type="EMBL" id="PWA19989.1"/>
    </source>
</evidence>
<feature type="compositionally biased region" description="Low complexity" evidence="10">
    <location>
        <begin position="651"/>
        <end position="664"/>
    </location>
</feature>
<keyword evidence="14" id="KW-1185">Reference proteome</keyword>
<reference evidence="13 14" key="1">
    <citation type="journal article" date="2018" name="G3 (Bethesda)">
        <title>A High-Quality Reference Genome for the Invasive Mosquitofish Gambusia affinis Using a Chicago Library.</title>
        <authorList>
            <person name="Hoffberg S.L."/>
            <person name="Troendle N.J."/>
            <person name="Glenn T.C."/>
            <person name="Mahmud O."/>
            <person name="Louha S."/>
            <person name="Chalopin D."/>
            <person name="Bennetzen J.L."/>
            <person name="Mauricio R."/>
        </authorList>
    </citation>
    <scope>NUCLEOTIDE SEQUENCE [LARGE SCALE GENOMIC DNA]</scope>
    <source>
        <strain evidence="13">NE01/NJP1002.9</strain>
        <tissue evidence="13">Muscle</tissue>
    </source>
</reference>
<evidence type="ECO:0000256" key="9">
    <source>
        <dbReference type="PROSITE-ProRule" id="PRU10141"/>
    </source>
</evidence>
<dbReference type="InterPro" id="IPR011029">
    <property type="entry name" value="DEATH-like_dom_sf"/>
</dbReference>
<accession>A0A315V9B4</accession>
<dbReference type="SUPFAM" id="SSF47986">
    <property type="entry name" value="DEATH domain"/>
    <property type="match status" value="1"/>
</dbReference>
<evidence type="ECO:0000256" key="7">
    <source>
        <dbReference type="ARBA" id="ARBA00022840"/>
    </source>
</evidence>
<evidence type="ECO:0000256" key="5">
    <source>
        <dbReference type="ARBA" id="ARBA00022737"/>
    </source>
</evidence>
<feature type="non-terminal residue" evidence="13">
    <location>
        <position position="1"/>
    </location>
</feature>
<feature type="domain" description="Protein kinase" evidence="11">
    <location>
        <begin position="159"/>
        <end position="496"/>
    </location>
</feature>
<dbReference type="Gene3D" id="1.10.533.10">
    <property type="entry name" value="Death Domain, Fas"/>
    <property type="match status" value="1"/>
</dbReference>
<dbReference type="GO" id="GO:0005737">
    <property type="term" value="C:cytoplasm"/>
    <property type="evidence" value="ECO:0007669"/>
    <property type="project" value="UniProtKB-SubCell"/>
</dbReference>
<evidence type="ECO:0000256" key="3">
    <source>
        <dbReference type="ARBA" id="ARBA00022441"/>
    </source>
</evidence>
<dbReference type="GO" id="GO:0006338">
    <property type="term" value="P:chromatin remodeling"/>
    <property type="evidence" value="ECO:0007669"/>
    <property type="project" value="TreeGrafter"/>
</dbReference>
<dbReference type="PANTHER" id="PTHR46003:SF3">
    <property type="entry name" value="HOST CELL FACTOR 1"/>
    <property type="match status" value="1"/>
</dbReference>
<dbReference type="SMART" id="SM00220">
    <property type="entry name" value="S_TKc"/>
    <property type="match status" value="1"/>
</dbReference>
<evidence type="ECO:0008006" key="15">
    <source>
        <dbReference type="Google" id="ProtNLM"/>
    </source>
</evidence>
<evidence type="ECO:0000256" key="8">
    <source>
        <dbReference type="ARBA" id="ARBA00023242"/>
    </source>
</evidence>
<dbReference type="InterPro" id="IPR008271">
    <property type="entry name" value="Ser/Thr_kinase_AS"/>
</dbReference>
<keyword evidence="7 9" id="KW-0067">ATP-binding</keyword>
<dbReference type="GO" id="GO:0035097">
    <property type="term" value="C:histone methyltransferase complex"/>
    <property type="evidence" value="ECO:0007669"/>
    <property type="project" value="TreeGrafter"/>
</dbReference>
<dbReference type="GO" id="GO:0003713">
    <property type="term" value="F:transcription coactivator activity"/>
    <property type="evidence" value="ECO:0007669"/>
    <property type="project" value="TreeGrafter"/>
</dbReference>
<evidence type="ECO:0000256" key="4">
    <source>
        <dbReference type="ARBA" id="ARBA00022490"/>
    </source>
</evidence>
<dbReference type="Gene3D" id="6.10.250.2590">
    <property type="match status" value="1"/>
</dbReference>
<feature type="region of interest" description="Disordered" evidence="10">
    <location>
        <begin position="1467"/>
        <end position="1494"/>
    </location>
</feature>
<dbReference type="PROSITE" id="PS00108">
    <property type="entry name" value="PROTEIN_KINASE_ST"/>
    <property type="match status" value="1"/>
</dbReference>
<dbReference type="InterPro" id="IPR011009">
    <property type="entry name" value="Kinase-like_dom_sf"/>
</dbReference>
<dbReference type="CDD" id="cd00063">
    <property type="entry name" value="FN3"/>
    <property type="match status" value="1"/>
</dbReference>
<feature type="region of interest" description="Disordered" evidence="10">
    <location>
        <begin position="1798"/>
        <end position="1818"/>
    </location>
</feature>
<evidence type="ECO:0000256" key="10">
    <source>
        <dbReference type="SAM" id="MobiDB-lite"/>
    </source>
</evidence>
<sequence>ILVLVLIRSVGSVPTASEVLRDQTAVRLAYRREQRTDWVMNNWANRNGRVGELVDLLQSLQLLRPRDIILSCLTSLQRSDWSDELMMSLLYPSAECPDRKPLPGPAPPPINLFSENHRPPPRIPAATDDVKPPSPSPCSAITAIICWTYEEVHAGTQGFSPSLQVGEGGFGVVYRATLSNMDCAVKRLRQDGQMDWTLLRKSFQTEVENLSKFRHPNIVDLLGYSEGEGGLMCLIYSYMQNRSLEDQLQNALGLSWPDRVSIVEGAAAALQFLHRPPLRQEPLIHGDVKSSNILLDQHLVPKLSDFGLARYVPQNAAGSSTQTASVGKTTTVRGTLAYLPDEYVRRGELCTAVDVYSFGVVRHPGADGKCSLSLSILPQRAQPGLKVSCVFQVLLEVLTGRRALEQDGRTRDRYLRDLVEEVDDGPNSSTPDAWRGHLDQRLTAGWCQNSGSAVLLPGGAVEPEGYLQVAVLARKCLNRQRKKRPAMTEVFCHLKDLCCVVRKNSSSSSLPSTPQQPYHSFPKPPRSLDSCVNAVSQQLSRLGPSEQTCPPSLYDSSSSSSSSSFGALASPHPLQSSCLGSISPSSSPCPSLAGPCETDESRGFSQYDFQFRSNRTSCKSQSQNPARSAESQLTQPSVPTEDLYSFPSPPSSGSGPAASGFSPARSLQSTTAGLSANSDCWRRRVSTKRVRSEPQNCCPWTTSTEGGALQISEDRRRAMSWSIFPLPMETLNETPAVLQPRWKRVLGWTGPVPRPRHGHRAVSIKELMVVFGGGNEGIVDELHVYNTATNQWFIPAVRGDIPPGCAAYGFVCDGTRLLVFGGMVEYGKYSNELYELQAGLTAPPAGGGVDQTVTLLQASRWEWKRLKAKPPKKGPPPCPRLGHSFSLIGSRCFLFGGLANDSEDPKNNIPRYLNDLYCLELRPGSTVVSWEIPPTSGPAPPPRESHTAVMASKGGVSRLIIYGGMNGCRLGDLWVLDVDSLVWSQPALSGTPPLPRSLHSATVINHKYCTHTGNESMKSPHKDSMTNVCVCVCVRMYVFGGWVPLIEDDVKMGTHEKEWKCTNNLACLNLETMCWETVLMDGDEENLPRARAGHCSVAINSRLYIWSGRDGYRKAWNNQVCCKDLWYLETECPVAPSRVQLVRANTSSLEVSWGPSKTADTYLLQLQRYDIPATPGSAPAATTPASHAVPPPGSPSAAGRFTWTGGRVGVTLPHLLLCFCSRPEDGDTFCRCSCVATCPAQSDGKDGPCLLGHRKWIRFHGNLPICSQPIGSNPQMSGMAALAAAAAVTQKIPPSSAAVLGALKTVNNPATRLLKTAAAQVGGVSVVPAPTPQNRPIITVHKSGSVMVSQQPQVVTTVVGGVTKTITIVNSPISLGGGGALIGNLGNLGKMVSMVQTRPVQSAVVTGQAGSSPVTQILQTKGALPAGTILKLVSAADGKQTAIISTAQAGSNKPAIIKTIPLGQQVRRAHLSRRDEQDRPLTQAPPPAGGNSPITILSSKVGTPGTEKLINAVPRMSAGQQGVTQVRRYSEVTAVVQVRRCQVFNHLCAQVVLKGAPGVAGTILRTVPMSGIRLVSPAAAGTKLVVKGTTGVSSLGTGTGNVSVALLGGASLTTPTASLASQVATATASGPRQVTLITTPSGAEPQPLVQDLPVSFMASPTSEEPGSTTGTTTTTNAEGDPATAVTLVCSNPPCETHETGTTNTFTTAGAGRVQQVCSNPPCETHETGTTNTATTATAQQSGDGLHGDATDSAPSSETAVSQSAAVTTVTHATPTPGPSVPDLSSLVGAERAEASETLAMATGEEEEPAMTDGQSEGMMSSGVSALQVEMASSDGGLPQQLMSSEVDGGEEISRTMTFTLTTGQVPDQMAVALATEGGARTVGEAGQSGDQAVRIVLTPQELAALVQQQQEPEPEPSSVPTEGLAPADSLNDPTAESHASQPAAAIISAVARLASTFSPAPLMTETKSTAVAMATETSNGIREPPPEPTSRVKSPPKENPWFDVGIVKVTNAVVTHYYVPYDDDAVEDDSGPAPDYSQMRRVELQPGTAYKFRVAGINICGRGAFSEVAAFKTCLPGFPGAPCAIKISKNLGGAQLTWEPPAVTAGSITEYSVYLAIQSSQAKPSGSGPAQLAFMRVYCGSDPCCLVQASTLANAHIDYTTKPAVIFRIAARNQKGYGPATQVRWLQVKNPSRRRREVGLLREYKNRRRIPESHLTQRWLPTTQPVPPEPELTDTGPWFWSHQSVETNGGWCRRSKPDRQLLRRF</sequence>
<dbReference type="Proteomes" id="UP000250572">
    <property type="component" value="Unassembled WGS sequence"/>
</dbReference>
<feature type="compositionally biased region" description="Low complexity" evidence="10">
    <location>
        <begin position="1905"/>
        <end position="1920"/>
    </location>
</feature>
<proteinExistence type="predicted"/>
<dbReference type="EMBL" id="NHOQ01002031">
    <property type="protein sequence ID" value="PWA19989.1"/>
    <property type="molecule type" value="Genomic_DNA"/>
</dbReference>
<dbReference type="STRING" id="33528.ENSGAFP00000029797"/>
<dbReference type="FunFam" id="2.60.40.10:FF:000259">
    <property type="entry name" value="Host cell factor 1 (Predicted)"/>
    <property type="match status" value="1"/>
</dbReference>
<keyword evidence="4" id="KW-0963">Cytoplasm</keyword>
<dbReference type="Gene3D" id="2.60.40.10">
    <property type="entry name" value="Immunoglobulins"/>
    <property type="match status" value="2"/>
</dbReference>
<dbReference type="SUPFAM" id="SSF117281">
    <property type="entry name" value="Kelch motif"/>
    <property type="match status" value="1"/>
</dbReference>
<dbReference type="InterPro" id="IPR059124">
    <property type="entry name" value="Kelch_HCF"/>
</dbReference>
<dbReference type="Gene3D" id="2.120.10.80">
    <property type="entry name" value="Kelch-type beta propeller"/>
    <property type="match status" value="2"/>
</dbReference>
<dbReference type="PROSITE" id="PS00107">
    <property type="entry name" value="PROTEIN_KINASE_ATP"/>
    <property type="match status" value="1"/>
</dbReference>
<gene>
    <name evidence="13" type="ORF">CCH79_00019922</name>
</gene>
<keyword evidence="6 9" id="KW-0547">Nucleotide-binding</keyword>
<evidence type="ECO:0000313" key="14">
    <source>
        <dbReference type="Proteomes" id="UP000250572"/>
    </source>
</evidence>
<feature type="region of interest" description="Disordered" evidence="10">
    <location>
        <begin position="1738"/>
        <end position="1784"/>
    </location>
</feature>
<evidence type="ECO:0000256" key="1">
    <source>
        <dbReference type="ARBA" id="ARBA00004123"/>
    </source>
</evidence>
<dbReference type="PANTHER" id="PTHR46003">
    <property type="entry name" value="HOST CELL FACTOR"/>
    <property type="match status" value="1"/>
</dbReference>
<dbReference type="InterPro" id="IPR015915">
    <property type="entry name" value="Kelch-typ_b-propeller"/>
</dbReference>
<dbReference type="Gene3D" id="1.10.510.10">
    <property type="entry name" value="Transferase(Phosphotransferase) domain 1"/>
    <property type="match status" value="1"/>
</dbReference>